<dbReference type="PROSITE" id="PS50885">
    <property type="entry name" value="HAMP"/>
    <property type="match status" value="1"/>
</dbReference>
<dbReference type="RefSeq" id="WP_404634548.1">
    <property type="nucleotide sequence ID" value="NZ_JADIKM010000004.1"/>
</dbReference>
<dbReference type="SMART" id="SM00304">
    <property type="entry name" value="HAMP"/>
    <property type="match status" value="1"/>
</dbReference>
<evidence type="ECO:0000256" key="11">
    <source>
        <dbReference type="SAM" id="Phobius"/>
    </source>
</evidence>
<evidence type="ECO:0000256" key="7">
    <source>
        <dbReference type="ARBA" id="ARBA00022777"/>
    </source>
</evidence>
<keyword evidence="4" id="KW-0597">Phosphoprotein</keyword>
<dbReference type="InterPro" id="IPR003594">
    <property type="entry name" value="HATPase_dom"/>
</dbReference>
<dbReference type="Pfam" id="PF02518">
    <property type="entry name" value="HATPase_c"/>
    <property type="match status" value="1"/>
</dbReference>
<dbReference type="InterPro" id="IPR005467">
    <property type="entry name" value="His_kinase_dom"/>
</dbReference>
<dbReference type="Gene3D" id="1.10.287.130">
    <property type="match status" value="1"/>
</dbReference>
<evidence type="ECO:0000256" key="9">
    <source>
        <dbReference type="ARBA" id="ARBA00023012"/>
    </source>
</evidence>
<dbReference type="Gene3D" id="3.30.565.10">
    <property type="entry name" value="Histidine kinase-like ATPase, C-terminal domain"/>
    <property type="match status" value="1"/>
</dbReference>
<dbReference type="InterPro" id="IPR050428">
    <property type="entry name" value="TCS_sensor_his_kinase"/>
</dbReference>
<evidence type="ECO:0000256" key="8">
    <source>
        <dbReference type="ARBA" id="ARBA00022989"/>
    </source>
</evidence>
<keyword evidence="6 11" id="KW-0812">Transmembrane</keyword>
<keyword evidence="15" id="KW-1185">Reference proteome</keyword>
<dbReference type="SUPFAM" id="SSF55874">
    <property type="entry name" value="ATPase domain of HSP90 chaperone/DNA topoisomerase II/histidine kinase"/>
    <property type="match status" value="1"/>
</dbReference>
<keyword evidence="9" id="KW-0902">Two-component regulatory system</keyword>
<dbReference type="SMART" id="SM00388">
    <property type="entry name" value="HisKA"/>
    <property type="match status" value="1"/>
</dbReference>
<dbReference type="Proteomes" id="UP001620460">
    <property type="component" value="Unassembled WGS sequence"/>
</dbReference>
<evidence type="ECO:0000259" key="13">
    <source>
        <dbReference type="PROSITE" id="PS50885"/>
    </source>
</evidence>
<evidence type="ECO:0000259" key="12">
    <source>
        <dbReference type="PROSITE" id="PS50109"/>
    </source>
</evidence>
<accession>A0ABW8JVT7</accession>
<dbReference type="PROSITE" id="PS50109">
    <property type="entry name" value="HIS_KIN"/>
    <property type="match status" value="1"/>
</dbReference>
<evidence type="ECO:0000256" key="1">
    <source>
        <dbReference type="ARBA" id="ARBA00000085"/>
    </source>
</evidence>
<dbReference type="InterPro" id="IPR036890">
    <property type="entry name" value="HATPase_C_sf"/>
</dbReference>
<name>A0ABW8JVT7_9GAMM</name>
<dbReference type="SMART" id="SM00387">
    <property type="entry name" value="HATPase_c"/>
    <property type="match status" value="1"/>
</dbReference>
<comment type="subcellular location">
    <subcellularLocation>
        <location evidence="2">Membrane</location>
        <topology evidence="2">Multi-pass membrane protein</topology>
    </subcellularLocation>
</comment>
<feature type="domain" description="HAMP" evidence="13">
    <location>
        <begin position="175"/>
        <end position="230"/>
    </location>
</feature>
<evidence type="ECO:0000313" key="14">
    <source>
        <dbReference type="EMBL" id="MFK2905235.1"/>
    </source>
</evidence>
<organism evidence="14 15">
    <name type="scientific">Dyella ginsengisoli</name>
    <dbReference type="NCBI Taxonomy" id="363848"/>
    <lineage>
        <taxon>Bacteria</taxon>
        <taxon>Pseudomonadati</taxon>
        <taxon>Pseudomonadota</taxon>
        <taxon>Gammaproteobacteria</taxon>
        <taxon>Lysobacterales</taxon>
        <taxon>Rhodanobacteraceae</taxon>
        <taxon>Dyella</taxon>
    </lineage>
</organism>
<evidence type="ECO:0000256" key="3">
    <source>
        <dbReference type="ARBA" id="ARBA00012438"/>
    </source>
</evidence>
<dbReference type="PANTHER" id="PTHR45436">
    <property type="entry name" value="SENSOR HISTIDINE KINASE YKOH"/>
    <property type="match status" value="1"/>
</dbReference>
<keyword evidence="10 11" id="KW-0472">Membrane</keyword>
<dbReference type="CDD" id="cd00075">
    <property type="entry name" value="HATPase"/>
    <property type="match status" value="1"/>
</dbReference>
<dbReference type="Gene3D" id="6.10.340.10">
    <property type="match status" value="1"/>
</dbReference>
<evidence type="ECO:0000256" key="2">
    <source>
        <dbReference type="ARBA" id="ARBA00004141"/>
    </source>
</evidence>
<dbReference type="CDD" id="cd06225">
    <property type="entry name" value="HAMP"/>
    <property type="match status" value="1"/>
</dbReference>
<evidence type="ECO:0000256" key="5">
    <source>
        <dbReference type="ARBA" id="ARBA00022679"/>
    </source>
</evidence>
<proteinExistence type="predicted"/>
<dbReference type="InterPro" id="IPR003660">
    <property type="entry name" value="HAMP_dom"/>
</dbReference>
<dbReference type="EC" id="2.7.13.3" evidence="3"/>
<dbReference type="InterPro" id="IPR003661">
    <property type="entry name" value="HisK_dim/P_dom"/>
</dbReference>
<evidence type="ECO:0000256" key="10">
    <source>
        <dbReference type="ARBA" id="ARBA00023136"/>
    </source>
</evidence>
<reference evidence="14 15" key="1">
    <citation type="submission" date="2020-10" db="EMBL/GenBank/DDBJ databases">
        <title>Phylogeny of dyella-like bacteria.</title>
        <authorList>
            <person name="Fu J."/>
        </authorList>
    </citation>
    <scope>NUCLEOTIDE SEQUENCE [LARGE SCALE GENOMIC DNA]</scope>
    <source>
        <strain evidence="14 15">Gsoil3046</strain>
    </source>
</reference>
<dbReference type="Pfam" id="PF00512">
    <property type="entry name" value="HisKA"/>
    <property type="match status" value="1"/>
</dbReference>
<feature type="transmembrane region" description="Helical" evidence="11">
    <location>
        <begin position="12"/>
        <end position="31"/>
    </location>
</feature>
<feature type="transmembrane region" description="Helical" evidence="11">
    <location>
        <begin position="153"/>
        <end position="174"/>
    </location>
</feature>
<evidence type="ECO:0000313" key="15">
    <source>
        <dbReference type="Proteomes" id="UP001620460"/>
    </source>
</evidence>
<sequence>MNPLRSSLYWRLLLGFCLANLVVLLVGGALAQRFIEYSTTVEIDWPALAQDARDAYQTGGEPGLQAWVQQQRHEGIEATLFEGGRPLSPMRLYGPIQRDLPNLLGAGHDLLMQPRPGMYLAVQAVAGDDGRSYQLVALSRSHTRLRHHARQGILLSVQTALSLLLVGAIGWWIARSVARPVAALRAATQRMAAGELSARVGWRGSSRRDELAQLAGDFDAMAERIEALVAHDRGVLQDLSHELRSPLARLQLILDFAERSSSPAEAAGYFRQAEQEIARLDRLTGEMLALSRLEGGLPGMQAESVDLAALLRDAAARATLEARARHIQLDVQADAEARVTGNAQLLERAIDNVLGNAIKFGTPGTSVQLMLDRVDVHQVELTVRDHGPGVPEAELAMLFRPFFRGSNAAHADGLGLGLGIVQRVVQVHGGSVRAANAEDGGLAVTLRLPLAAAALS</sequence>
<dbReference type="CDD" id="cd00082">
    <property type="entry name" value="HisKA"/>
    <property type="match status" value="1"/>
</dbReference>
<dbReference type="PANTHER" id="PTHR45436:SF15">
    <property type="entry name" value="SENSOR HISTIDINE KINASE CUSS"/>
    <property type="match status" value="1"/>
</dbReference>
<evidence type="ECO:0000256" key="4">
    <source>
        <dbReference type="ARBA" id="ARBA00022553"/>
    </source>
</evidence>
<protein>
    <recommendedName>
        <fullName evidence="3">histidine kinase</fullName>
        <ecNumber evidence="3">2.7.13.3</ecNumber>
    </recommendedName>
</protein>
<dbReference type="InterPro" id="IPR004358">
    <property type="entry name" value="Sig_transdc_His_kin-like_C"/>
</dbReference>
<dbReference type="SUPFAM" id="SSF47384">
    <property type="entry name" value="Homodimeric domain of signal transducing histidine kinase"/>
    <property type="match status" value="1"/>
</dbReference>
<comment type="caution">
    <text evidence="14">The sequence shown here is derived from an EMBL/GenBank/DDBJ whole genome shotgun (WGS) entry which is preliminary data.</text>
</comment>
<comment type="catalytic activity">
    <reaction evidence="1">
        <text>ATP + protein L-histidine = ADP + protein N-phospho-L-histidine.</text>
        <dbReference type="EC" id="2.7.13.3"/>
    </reaction>
</comment>
<evidence type="ECO:0000256" key="6">
    <source>
        <dbReference type="ARBA" id="ARBA00022692"/>
    </source>
</evidence>
<dbReference type="SUPFAM" id="SSF158472">
    <property type="entry name" value="HAMP domain-like"/>
    <property type="match status" value="1"/>
</dbReference>
<dbReference type="InterPro" id="IPR036097">
    <property type="entry name" value="HisK_dim/P_sf"/>
</dbReference>
<keyword evidence="8 11" id="KW-1133">Transmembrane helix</keyword>
<gene>
    <name evidence="14" type="ORF">ISP17_14825</name>
</gene>
<dbReference type="PRINTS" id="PR00344">
    <property type="entry name" value="BCTRLSENSOR"/>
</dbReference>
<dbReference type="Pfam" id="PF00672">
    <property type="entry name" value="HAMP"/>
    <property type="match status" value="1"/>
</dbReference>
<dbReference type="EMBL" id="JADIKM010000004">
    <property type="protein sequence ID" value="MFK2905235.1"/>
    <property type="molecule type" value="Genomic_DNA"/>
</dbReference>
<keyword evidence="5" id="KW-0808">Transferase</keyword>
<dbReference type="GO" id="GO:0016301">
    <property type="term" value="F:kinase activity"/>
    <property type="evidence" value="ECO:0007669"/>
    <property type="project" value="UniProtKB-KW"/>
</dbReference>
<keyword evidence="7 14" id="KW-0418">Kinase</keyword>
<feature type="domain" description="Histidine kinase" evidence="12">
    <location>
        <begin position="238"/>
        <end position="452"/>
    </location>
</feature>